<dbReference type="EMBL" id="JBJXBP010000007">
    <property type="protein sequence ID" value="KAL3819482.1"/>
    <property type="molecule type" value="Genomic_DNA"/>
</dbReference>
<dbReference type="AlphaFoldDB" id="A0ABD3S4V4"/>
<organism evidence="1 2">
    <name type="scientific">Penstemon smallii</name>
    <dbReference type="NCBI Taxonomy" id="265156"/>
    <lineage>
        <taxon>Eukaryota</taxon>
        <taxon>Viridiplantae</taxon>
        <taxon>Streptophyta</taxon>
        <taxon>Embryophyta</taxon>
        <taxon>Tracheophyta</taxon>
        <taxon>Spermatophyta</taxon>
        <taxon>Magnoliopsida</taxon>
        <taxon>eudicotyledons</taxon>
        <taxon>Gunneridae</taxon>
        <taxon>Pentapetalae</taxon>
        <taxon>asterids</taxon>
        <taxon>lamiids</taxon>
        <taxon>Lamiales</taxon>
        <taxon>Plantaginaceae</taxon>
        <taxon>Cheloneae</taxon>
        <taxon>Penstemon</taxon>
    </lineage>
</organism>
<keyword evidence="2" id="KW-1185">Reference proteome</keyword>
<dbReference type="Proteomes" id="UP001634393">
    <property type="component" value="Unassembled WGS sequence"/>
</dbReference>
<evidence type="ECO:0008006" key="3">
    <source>
        <dbReference type="Google" id="ProtNLM"/>
    </source>
</evidence>
<evidence type="ECO:0000313" key="2">
    <source>
        <dbReference type="Proteomes" id="UP001634393"/>
    </source>
</evidence>
<evidence type="ECO:0000313" key="1">
    <source>
        <dbReference type="EMBL" id="KAL3819482.1"/>
    </source>
</evidence>
<sequence>MFRNSTRSSHVQQAHIEMLQNKETHPILTYMFLKHRHTIKKNK</sequence>
<reference evidence="1 2" key="1">
    <citation type="submission" date="2024-12" db="EMBL/GenBank/DDBJ databases">
        <title>The unique morphological basis and parallel evolutionary history of personate flowers in Penstemon.</title>
        <authorList>
            <person name="Depatie T.H."/>
            <person name="Wessinger C.A."/>
        </authorList>
    </citation>
    <scope>NUCLEOTIDE SEQUENCE [LARGE SCALE GENOMIC DNA]</scope>
    <source>
        <strain evidence="1">WTNN_2</strain>
        <tissue evidence="1">Leaf</tissue>
    </source>
</reference>
<gene>
    <name evidence="1" type="ORF">ACJIZ3_005387</name>
</gene>
<name>A0ABD3S4V4_9LAMI</name>
<comment type="caution">
    <text evidence="1">The sequence shown here is derived from an EMBL/GenBank/DDBJ whole genome shotgun (WGS) entry which is preliminary data.</text>
</comment>
<proteinExistence type="predicted"/>
<accession>A0ABD3S4V4</accession>
<protein>
    <recommendedName>
        <fullName evidence="3">Ribosomal protein L33</fullName>
    </recommendedName>
</protein>